<evidence type="ECO:0000256" key="10">
    <source>
        <dbReference type="ARBA" id="ARBA00022726"/>
    </source>
</evidence>
<evidence type="ECO:0000256" key="3">
    <source>
        <dbReference type="ARBA" id="ARBA00004496"/>
    </source>
</evidence>
<evidence type="ECO:0000313" key="13">
    <source>
        <dbReference type="EMBL" id="MDQ1029484.1"/>
    </source>
</evidence>
<dbReference type="InterPro" id="IPR050054">
    <property type="entry name" value="UPRTase/APRTase"/>
</dbReference>
<dbReference type="NCBIfam" id="NF002636">
    <property type="entry name" value="PRK02304.1-5"/>
    <property type="match status" value="1"/>
</dbReference>
<sequence>MDQAAVDAAILLHTIIDVPGYPRPGIVFKDITPLLADPIALAKVVQAMADPFKGRIDKVAGIEARGFILAPLLAARLGTGFVPLRKAGKLPRATWSENYELEYGQATLEVHRDAFAPEENVLIVDDVLATGGTAAAALRLVERAGAVPSGFTALLDLGLLPGRGVLTGIHAHILHTLAVA</sequence>
<evidence type="ECO:0000256" key="11">
    <source>
        <dbReference type="HAMAP-Rule" id="MF_00004"/>
    </source>
</evidence>
<accession>A0ABU0T3U8</accession>
<evidence type="ECO:0000256" key="8">
    <source>
        <dbReference type="ARBA" id="ARBA00022676"/>
    </source>
</evidence>
<dbReference type="Proteomes" id="UP001230328">
    <property type="component" value="Unassembled WGS sequence"/>
</dbReference>
<dbReference type="Pfam" id="PF00156">
    <property type="entry name" value="Pribosyltran"/>
    <property type="match status" value="1"/>
</dbReference>
<keyword evidence="7 11" id="KW-0963">Cytoplasm</keyword>
<feature type="domain" description="Phosphoribosyltransferase" evidence="12">
    <location>
        <begin position="50"/>
        <end position="146"/>
    </location>
</feature>
<evidence type="ECO:0000256" key="5">
    <source>
        <dbReference type="ARBA" id="ARBA00008391"/>
    </source>
</evidence>
<name>A0ABU0T3U8_9ACTN</name>
<dbReference type="GO" id="GO:0003999">
    <property type="term" value="F:adenine phosphoribosyltransferase activity"/>
    <property type="evidence" value="ECO:0007669"/>
    <property type="project" value="UniProtKB-EC"/>
</dbReference>
<comment type="caution">
    <text evidence="13">The sequence shown here is derived from an EMBL/GenBank/DDBJ whole genome shotgun (WGS) entry which is preliminary data.</text>
</comment>
<organism evidence="13 14">
    <name type="scientific">Streptomyces umbrinus</name>
    <dbReference type="NCBI Taxonomy" id="67370"/>
    <lineage>
        <taxon>Bacteria</taxon>
        <taxon>Bacillati</taxon>
        <taxon>Actinomycetota</taxon>
        <taxon>Actinomycetes</taxon>
        <taxon>Kitasatosporales</taxon>
        <taxon>Streptomycetaceae</taxon>
        <taxon>Streptomyces</taxon>
        <taxon>Streptomyces phaeochromogenes group</taxon>
    </lineage>
</organism>
<dbReference type="EC" id="2.4.2.7" evidence="6 11"/>
<evidence type="ECO:0000256" key="4">
    <source>
        <dbReference type="ARBA" id="ARBA00004659"/>
    </source>
</evidence>
<dbReference type="InterPro" id="IPR029057">
    <property type="entry name" value="PRTase-like"/>
</dbReference>
<evidence type="ECO:0000256" key="6">
    <source>
        <dbReference type="ARBA" id="ARBA00011893"/>
    </source>
</evidence>
<dbReference type="SUPFAM" id="SSF53271">
    <property type="entry name" value="PRTase-like"/>
    <property type="match status" value="1"/>
</dbReference>
<dbReference type="EMBL" id="JAUSZI010000002">
    <property type="protein sequence ID" value="MDQ1029484.1"/>
    <property type="molecule type" value="Genomic_DNA"/>
</dbReference>
<evidence type="ECO:0000256" key="2">
    <source>
        <dbReference type="ARBA" id="ARBA00003968"/>
    </source>
</evidence>
<dbReference type="RefSeq" id="WP_307524688.1">
    <property type="nucleotide sequence ID" value="NZ_JAUSZI010000002.1"/>
</dbReference>
<dbReference type="InterPro" id="IPR000836">
    <property type="entry name" value="PRTase_dom"/>
</dbReference>
<evidence type="ECO:0000256" key="7">
    <source>
        <dbReference type="ARBA" id="ARBA00022490"/>
    </source>
</evidence>
<keyword evidence="8 11" id="KW-0328">Glycosyltransferase</keyword>
<comment type="similarity">
    <text evidence="5 11">Belongs to the purine/pyrimidine phosphoribosyltransferase family.</text>
</comment>
<keyword evidence="9 11" id="KW-0808">Transferase</keyword>
<dbReference type="CDD" id="cd06223">
    <property type="entry name" value="PRTases_typeI"/>
    <property type="match status" value="1"/>
</dbReference>
<evidence type="ECO:0000313" key="14">
    <source>
        <dbReference type="Proteomes" id="UP001230328"/>
    </source>
</evidence>
<reference evidence="13 14" key="1">
    <citation type="submission" date="2023-07" db="EMBL/GenBank/DDBJ databases">
        <title>Comparative genomics of wheat-associated soil bacteria to identify genetic determinants of phenazine resistance.</title>
        <authorList>
            <person name="Mouncey N."/>
        </authorList>
    </citation>
    <scope>NUCLEOTIDE SEQUENCE [LARGE SCALE GENOMIC DNA]</scope>
    <source>
        <strain evidence="13 14">V2I4</strain>
    </source>
</reference>
<comment type="pathway">
    <text evidence="4 11">Purine metabolism; AMP biosynthesis via salvage pathway; AMP from adenine: step 1/1.</text>
</comment>
<dbReference type="PANTHER" id="PTHR32315:SF3">
    <property type="entry name" value="ADENINE PHOSPHORIBOSYLTRANSFERASE"/>
    <property type="match status" value="1"/>
</dbReference>
<dbReference type="InterPro" id="IPR005764">
    <property type="entry name" value="Ade_phspho_trans"/>
</dbReference>
<keyword evidence="10 11" id="KW-0660">Purine salvage</keyword>
<keyword evidence="14" id="KW-1185">Reference proteome</keyword>
<comment type="catalytic activity">
    <reaction evidence="1 11">
        <text>AMP + diphosphate = 5-phospho-alpha-D-ribose 1-diphosphate + adenine</text>
        <dbReference type="Rhea" id="RHEA:16609"/>
        <dbReference type="ChEBI" id="CHEBI:16708"/>
        <dbReference type="ChEBI" id="CHEBI:33019"/>
        <dbReference type="ChEBI" id="CHEBI:58017"/>
        <dbReference type="ChEBI" id="CHEBI:456215"/>
        <dbReference type="EC" id="2.4.2.7"/>
    </reaction>
</comment>
<gene>
    <name evidence="11" type="primary">apt</name>
    <name evidence="13" type="ORF">QF035_007066</name>
</gene>
<proteinExistence type="inferred from homology"/>
<evidence type="ECO:0000256" key="9">
    <source>
        <dbReference type="ARBA" id="ARBA00022679"/>
    </source>
</evidence>
<dbReference type="PANTHER" id="PTHR32315">
    <property type="entry name" value="ADENINE PHOSPHORIBOSYLTRANSFERASE"/>
    <property type="match status" value="1"/>
</dbReference>
<protein>
    <recommendedName>
        <fullName evidence="6 11">Adenine phosphoribosyltransferase</fullName>
        <shortName evidence="11">APRT</shortName>
        <ecNumber evidence="6 11">2.4.2.7</ecNumber>
    </recommendedName>
</protein>
<comment type="function">
    <text evidence="2 11">Catalyzes a salvage reaction resulting in the formation of AMP, that is energically less costly than de novo synthesis.</text>
</comment>
<dbReference type="HAMAP" id="MF_00004">
    <property type="entry name" value="Aden_phosphoribosyltr"/>
    <property type="match status" value="1"/>
</dbReference>
<evidence type="ECO:0000256" key="1">
    <source>
        <dbReference type="ARBA" id="ARBA00000868"/>
    </source>
</evidence>
<comment type="subcellular location">
    <subcellularLocation>
        <location evidence="3 11">Cytoplasm</location>
    </subcellularLocation>
</comment>
<comment type="subunit">
    <text evidence="11">Homodimer.</text>
</comment>
<dbReference type="NCBIfam" id="NF002634">
    <property type="entry name" value="PRK02304.1-3"/>
    <property type="match status" value="1"/>
</dbReference>
<evidence type="ECO:0000259" key="12">
    <source>
        <dbReference type="Pfam" id="PF00156"/>
    </source>
</evidence>
<dbReference type="Gene3D" id="3.40.50.2020">
    <property type="match status" value="1"/>
</dbReference>